<dbReference type="SUPFAM" id="SSF55811">
    <property type="entry name" value="Nudix"/>
    <property type="match status" value="1"/>
</dbReference>
<dbReference type="CDD" id="cd04666">
    <property type="entry name" value="NUDIX_DIPP2_like_Nudt4"/>
    <property type="match status" value="1"/>
</dbReference>
<dbReference type="EMBL" id="AP024355">
    <property type="protein sequence ID" value="BCR06820.1"/>
    <property type="molecule type" value="Genomic_DNA"/>
</dbReference>
<dbReference type="InterPro" id="IPR047198">
    <property type="entry name" value="DDP-like_NUDIX"/>
</dbReference>
<keyword evidence="2" id="KW-0479">Metal-binding</keyword>
<dbReference type="InterPro" id="IPR015797">
    <property type="entry name" value="NUDIX_hydrolase-like_dom_sf"/>
</dbReference>
<evidence type="ECO:0000256" key="1">
    <source>
        <dbReference type="ARBA" id="ARBA00001946"/>
    </source>
</evidence>
<accession>A0ABN6E3A7</accession>
<reference evidence="6 7" key="1">
    <citation type="journal article" date="2016" name="C (Basel)">
        <title>Selective Growth of and Electricity Production by Marine Exoelectrogenic Bacteria in Self-Aggregated Hydrogel of Microbially Reduced Graphene Oxide.</title>
        <authorList>
            <person name="Yoshida N."/>
            <person name="Goto Y."/>
            <person name="Miyata Y."/>
        </authorList>
    </citation>
    <scope>NUCLEOTIDE SEQUENCE [LARGE SCALE GENOMIC DNA]</scope>
    <source>
        <strain evidence="6 7">NIT-T3</strain>
    </source>
</reference>
<evidence type="ECO:0000313" key="7">
    <source>
        <dbReference type="Proteomes" id="UP001319827"/>
    </source>
</evidence>
<dbReference type="PANTHER" id="PTHR12629:SF0">
    <property type="entry name" value="DIPHOSPHOINOSITOL-POLYPHOSPHATE DIPHOSPHATASE"/>
    <property type="match status" value="1"/>
</dbReference>
<keyword evidence="3" id="KW-0378">Hydrolase</keyword>
<gene>
    <name evidence="6" type="ORF">DESUT3_38890</name>
</gene>
<dbReference type="PROSITE" id="PS51462">
    <property type="entry name" value="NUDIX"/>
    <property type="match status" value="1"/>
</dbReference>
<organism evidence="6 7">
    <name type="scientific">Desulfuromonas versatilis</name>
    <dbReference type="NCBI Taxonomy" id="2802975"/>
    <lineage>
        <taxon>Bacteria</taxon>
        <taxon>Pseudomonadati</taxon>
        <taxon>Thermodesulfobacteriota</taxon>
        <taxon>Desulfuromonadia</taxon>
        <taxon>Desulfuromonadales</taxon>
        <taxon>Desulfuromonadaceae</taxon>
        <taxon>Desulfuromonas</taxon>
    </lineage>
</organism>
<comment type="cofactor">
    <cofactor evidence="1">
        <name>Mg(2+)</name>
        <dbReference type="ChEBI" id="CHEBI:18420"/>
    </cofactor>
</comment>
<evidence type="ECO:0000256" key="4">
    <source>
        <dbReference type="ARBA" id="ARBA00022842"/>
    </source>
</evidence>
<feature type="domain" description="Nudix hydrolase" evidence="5">
    <location>
        <begin position="20"/>
        <end position="147"/>
    </location>
</feature>
<keyword evidence="7" id="KW-1185">Reference proteome</keyword>
<dbReference type="Pfam" id="PF00293">
    <property type="entry name" value="NUDIX"/>
    <property type="match status" value="1"/>
</dbReference>
<name>A0ABN6E3A7_9BACT</name>
<proteinExistence type="predicted"/>
<dbReference type="Gene3D" id="3.90.79.10">
    <property type="entry name" value="Nucleoside Triphosphate Pyrophosphohydrolase"/>
    <property type="match status" value="1"/>
</dbReference>
<dbReference type="Proteomes" id="UP001319827">
    <property type="component" value="Chromosome"/>
</dbReference>
<evidence type="ECO:0000313" key="6">
    <source>
        <dbReference type="EMBL" id="BCR06820.1"/>
    </source>
</evidence>
<dbReference type="PANTHER" id="PTHR12629">
    <property type="entry name" value="DIPHOSPHOINOSITOL POLYPHOSPHATE PHOSPHOHYDROLASE"/>
    <property type="match status" value="1"/>
</dbReference>
<keyword evidence="4" id="KW-0460">Magnesium</keyword>
<evidence type="ECO:0000256" key="2">
    <source>
        <dbReference type="ARBA" id="ARBA00022723"/>
    </source>
</evidence>
<sequence>MEAVAETADYLKLTMEKPEWFFRQSGVIPYRWHQGQLQVLLVTTRRRRHWIIPKGIIEPDMSPAESAVNEAWEEAGLRGSLHRLAVGEYRYAKWGGMCTVQVFLFRVAQIEEDWPEAGIRWRQWLSVEEAAHRVREPEMGRILERLPWLVSQSDTEDNLLGTGETP</sequence>
<evidence type="ECO:0000256" key="3">
    <source>
        <dbReference type="ARBA" id="ARBA00022801"/>
    </source>
</evidence>
<evidence type="ECO:0000259" key="5">
    <source>
        <dbReference type="PROSITE" id="PS51462"/>
    </source>
</evidence>
<reference evidence="6 7" key="2">
    <citation type="journal article" date="2021" name="Int. J. Syst. Evol. Microbiol.">
        <title>Isolation and Polyphasic Characterization of Desulfuromonas versatilis sp. Nov., an Electrogenic Bacteria Capable of Versatile Metabolism Isolated from a Graphene Oxide-Reducing Enrichment Culture.</title>
        <authorList>
            <person name="Xie L."/>
            <person name="Yoshida N."/>
            <person name="Ishii S."/>
            <person name="Meng L."/>
        </authorList>
    </citation>
    <scope>NUCLEOTIDE SEQUENCE [LARGE SCALE GENOMIC DNA]</scope>
    <source>
        <strain evidence="6 7">NIT-T3</strain>
    </source>
</reference>
<dbReference type="RefSeq" id="WP_221250198.1">
    <property type="nucleotide sequence ID" value="NZ_AP024355.1"/>
</dbReference>
<protein>
    <recommendedName>
        <fullName evidence="5">Nudix hydrolase domain-containing protein</fullName>
    </recommendedName>
</protein>
<dbReference type="InterPro" id="IPR000086">
    <property type="entry name" value="NUDIX_hydrolase_dom"/>
</dbReference>